<feature type="domain" description="GP-PDE" evidence="1">
    <location>
        <begin position="1"/>
        <end position="243"/>
    </location>
</feature>
<name>A0A842HGG4_9BACT</name>
<dbReference type="RefSeq" id="WP_185675327.1">
    <property type="nucleotide sequence ID" value="NZ_JACHVB010000021.1"/>
</dbReference>
<dbReference type="Pfam" id="PF03009">
    <property type="entry name" value="GDPD"/>
    <property type="match status" value="1"/>
</dbReference>
<accession>A0A842HGG4</accession>
<dbReference type="PANTHER" id="PTHR46211:SF1">
    <property type="entry name" value="GLYCEROPHOSPHODIESTER PHOSPHODIESTERASE, CYTOPLASMIC"/>
    <property type="match status" value="1"/>
</dbReference>
<sequence>MLIIAHRGASGLAPENTLAAIRRAWQIGADGVEIDIHLTRDGVPVCSHDARTGRLSDEDHSIADLTLEELKRIDVGDWKDPAYAGETIPTLEEVLATVPPRKTLLIEVKDVPAHDLARALTPILKRHQEFIASRQVYFMSFFPDLLWSLQGHFPDLTLLLLADKLNRIPPKIPPRVPSDALPVHGIGFSHKLDIPAATLDALSGAGAILAVWTENDPARRQFWEKSGFDFLITDHPERFVPPPAG</sequence>
<comment type="caution">
    <text evidence="2">The sequence shown here is derived from an EMBL/GenBank/DDBJ whole genome shotgun (WGS) entry which is preliminary data.</text>
</comment>
<organism evidence="2 3">
    <name type="scientific">Ruficoccus amylovorans</name>
    <dbReference type="NCBI Taxonomy" id="1804625"/>
    <lineage>
        <taxon>Bacteria</taxon>
        <taxon>Pseudomonadati</taxon>
        <taxon>Verrucomicrobiota</taxon>
        <taxon>Opitutia</taxon>
        <taxon>Puniceicoccales</taxon>
        <taxon>Cerasicoccaceae</taxon>
        <taxon>Ruficoccus</taxon>
    </lineage>
</organism>
<reference evidence="2 3" key="1">
    <citation type="submission" date="2020-07" db="EMBL/GenBank/DDBJ databases">
        <authorList>
            <person name="Feng X."/>
        </authorList>
    </citation>
    <scope>NUCLEOTIDE SEQUENCE [LARGE SCALE GENOMIC DNA]</scope>
    <source>
        <strain evidence="2 3">JCM31066</strain>
    </source>
</reference>
<dbReference type="InterPro" id="IPR017946">
    <property type="entry name" value="PLC-like_Pdiesterase_TIM-brl"/>
</dbReference>
<evidence type="ECO:0000313" key="3">
    <source>
        <dbReference type="Proteomes" id="UP000546464"/>
    </source>
</evidence>
<gene>
    <name evidence="2" type="ORF">H5P28_08730</name>
</gene>
<dbReference type="EMBL" id="JACHVB010000021">
    <property type="protein sequence ID" value="MBC2594341.1"/>
    <property type="molecule type" value="Genomic_DNA"/>
</dbReference>
<dbReference type="SUPFAM" id="SSF51695">
    <property type="entry name" value="PLC-like phosphodiesterases"/>
    <property type="match status" value="1"/>
</dbReference>
<dbReference type="GO" id="GO:0008081">
    <property type="term" value="F:phosphoric diester hydrolase activity"/>
    <property type="evidence" value="ECO:0007669"/>
    <property type="project" value="InterPro"/>
</dbReference>
<dbReference type="Proteomes" id="UP000546464">
    <property type="component" value="Unassembled WGS sequence"/>
</dbReference>
<proteinExistence type="predicted"/>
<evidence type="ECO:0000313" key="2">
    <source>
        <dbReference type="EMBL" id="MBC2594341.1"/>
    </source>
</evidence>
<keyword evidence="3" id="KW-1185">Reference proteome</keyword>
<evidence type="ECO:0000259" key="1">
    <source>
        <dbReference type="PROSITE" id="PS51704"/>
    </source>
</evidence>
<dbReference type="Gene3D" id="3.20.20.190">
    <property type="entry name" value="Phosphatidylinositol (PI) phosphodiesterase"/>
    <property type="match status" value="1"/>
</dbReference>
<dbReference type="AlphaFoldDB" id="A0A842HGG4"/>
<dbReference type="PROSITE" id="PS51704">
    <property type="entry name" value="GP_PDE"/>
    <property type="match status" value="1"/>
</dbReference>
<dbReference type="InterPro" id="IPR030395">
    <property type="entry name" value="GP_PDE_dom"/>
</dbReference>
<dbReference type="GO" id="GO:0006629">
    <property type="term" value="P:lipid metabolic process"/>
    <property type="evidence" value="ECO:0007669"/>
    <property type="project" value="InterPro"/>
</dbReference>
<protein>
    <recommendedName>
        <fullName evidence="1">GP-PDE domain-containing protein</fullName>
    </recommendedName>
</protein>
<dbReference type="PANTHER" id="PTHR46211">
    <property type="entry name" value="GLYCEROPHOSPHORYL DIESTER PHOSPHODIESTERASE"/>
    <property type="match status" value="1"/>
</dbReference>